<feature type="region of interest" description="Disordered" evidence="1">
    <location>
        <begin position="348"/>
        <end position="373"/>
    </location>
</feature>
<feature type="compositionally biased region" description="Basic and acidic residues" evidence="1">
    <location>
        <begin position="359"/>
        <end position="373"/>
    </location>
</feature>
<proteinExistence type="predicted"/>
<dbReference type="GeneID" id="112679568"/>
<evidence type="ECO:0000313" key="2">
    <source>
        <dbReference type="Proteomes" id="UP000694846"/>
    </source>
</evidence>
<name>A0A8B8F3N3_9HEMI</name>
<organism evidence="2 3">
    <name type="scientific">Sipha flava</name>
    <name type="common">yellow sugarcane aphid</name>
    <dbReference type="NCBI Taxonomy" id="143950"/>
    <lineage>
        <taxon>Eukaryota</taxon>
        <taxon>Metazoa</taxon>
        <taxon>Ecdysozoa</taxon>
        <taxon>Arthropoda</taxon>
        <taxon>Hexapoda</taxon>
        <taxon>Insecta</taxon>
        <taxon>Pterygota</taxon>
        <taxon>Neoptera</taxon>
        <taxon>Paraneoptera</taxon>
        <taxon>Hemiptera</taxon>
        <taxon>Sternorrhyncha</taxon>
        <taxon>Aphidomorpha</taxon>
        <taxon>Aphidoidea</taxon>
        <taxon>Aphididae</taxon>
        <taxon>Sipha</taxon>
    </lineage>
</organism>
<gene>
    <name evidence="3" type="primary">LOC112679568</name>
</gene>
<sequence length="964" mass="107822">MIMNKESAAQENELLDTSLKQSSVANNLSKENPSNNIVFKKEKGEESKELHESNIVLEISNTQPSNSTIQSSMLIQENENKLLFETTVPVVGSKKEPDTIIDKSILEEQTSTVDIVTKTEPTAKELNKCFSKNNITSDNSPLQKNIDHGTYLLTNYFLISEEPDTIKEKPIKEEHTSTVDIATQTELTENEPKKCSSKDNILSDNPLLQKCIDHGKKVKSSNTKISQSKKEDDVIVVSNVASSSISNNLKEDMNMKKNIEQSLINLWAAINNLEKNLKTPSKNTSTNCDAKDMHSEKPLPKTKKLLKYSFTSCSDIIEEYEAMMMNKESMVQKKDILDTSLKQPSVANNFSKENLSKNIEGKKEKGEKSKELHESNVVLENSNTQPSTSTILSSTQIQENENKLLFETTVPVIGSKKEPDTMKEKPIKEERTSAVDRATKTEPPAKEVKKCSSKDNIPSDNSPIQESIDHGKKEKSSNTKISQSKIEDGFKVESNVTSSTSSNNLKEEMNKKMNNEQPLVNLTTPINNLEKDLITPSENTSTNCDAIDMQSDKPLPKTKKLMEYSSKKWSDIVEENEAMIMSKESTAQENEMIDTSLKQSSVANNFSKEIPSKNIEGKKENGEKSKELHESNVVFENSYNQPTTSTILSITQIQENENKLLFETTVPVVGSKKPDTIKDKSILEEQTSTVDIVTKTEPTGKEPNKCFSKDNIASDNSPIQESIDHGKKEKSSNTKISQSKKEDGFKVESNVTSSTSSNNLKEEMNKKNNNEQPLVNLTAPINNLEKNLKTLSENTSTDDDNKVNPSEKQNVKIMKINELLESTIDLESSITQPLSSSIQSSSSFVQFNENKPLIQSIIPVDERKKESMVKKNTIPNYSPSVVDVSVKSKDTVNNSYKSVKDITGSSPETVRIVLSVKKEDKNGNVFKKSIVKYLVPVDKQKKEWITKQEILLVKNFPIPVDVDK</sequence>
<feature type="compositionally biased region" description="Basic and acidic residues" evidence="1">
    <location>
        <begin position="467"/>
        <end position="477"/>
    </location>
</feature>
<keyword evidence="2" id="KW-1185">Reference proteome</keyword>
<feature type="compositionally biased region" description="Polar residues" evidence="1">
    <location>
        <begin position="348"/>
        <end position="357"/>
    </location>
</feature>
<dbReference type="RefSeq" id="XP_025405220.1">
    <property type="nucleotide sequence ID" value="XM_025549435.1"/>
</dbReference>
<feature type="compositionally biased region" description="Basic and acidic residues" evidence="1">
    <location>
        <begin position="698"/>
        <end position="708"/>
    </location>
</feature>
<dbReference type="AlphaFoldDB" id="A0A8B8F3N3"/>
<feature type="region of interest" description="Disordered" evidence="1">
    <location>
        <begin position="416"/>
        <end position="511"/>
    </location>
</feature>
<accession>A0A8B8F3N3</accession>
<feature type="compositionally biased region" description="Basic and acidic residues" evidence="1">
    <location>
        <begin position="416"/>
        <end position="453"/>
    </location>
</feature>
<dbReference type="Proteomes" id="UP000694846">
    <property type="component" value="Unplaced"/>
</dbReference>
<feature type="compositionally biased region" description="Polar residues" evidence="1">
    <location>
        <begin position="711"/>
        <end position="720"/>
    </location>
</feature>
<feature type="compositionally biased region" description="Low complexity" evidence="1">
    <location>
        <begin position="494"/>
        <end position="504"/>
    </location>
</feature>
<feature type="region of interest" description="Disordered" evidence="1">
    <location>
        <begin position="693"/>
        <end position="773"/>
    </location>
</feature>
<evidence type="ECO:0000256" key="1">
    <source>
        <dbReference type="SAM" id="MobiDB-lite"/>
    </source>
</evidence>
<feature type="compositionally biased region" description="Basic and acidic residues" evidence="1">
    <location>
        <begin position="722"/>
        <end position="732"/>
    </location>
</feature>
<reference evidence="3" key="1">
    <citation type="submission" date="2025-08" db="UniProtKB">
        <authorList>
            <consortium name="RefSeq"/>
        </authorList>
    </citation>
    <scope>IDENTIFICATION</scope>
    <source>
        <tissue evidence="3">Whole body</tissue>
    </source>
</reference>
<evidence type="ECO:0000313" key="3">
    <source>
        <dbReference type="RefSeq" id="XP_025405220.1"/>
    </source>
</evidence>
<feature type="compositionally biased region" description="Low complexity" evidence="1">
    <location>
        <begin position="749"/>
        <end position="759"/>
    </location>
</feature>
<feature type="compositionally biased region" description="Basic and acidic residues" evidence="1">
    <location>
        <begin position="760"/>
        <end position="769"/>
    </location>
</feature>
<protein>
    <submittedName>
        <fullName evidence="3">Probable protein phosphatase DDB_G0282105</fullName>
    </submittedName>
</protein>
<feature type="compositionally biased region" description="Polar residues" evidence="1">
    <location>
        <begin position="454"/>
        <end position="465"/>
    </location>
</feature>